<evidence type="ECO:0000313" key="2">
    <source>
        <dbReference type="EMBL" id="SMP32577.1"/>
    </source>
</evidence>
<evidence type="ECO:0000313" key="3">
    <source>
        <dbReference type="Proteomes" id="UP001157960"/>
    </source>
</evidence>
<keyword evidence="3" id="KW-1185">Reference proteome</keyword>
<dbReference type="Pfam" id="PF14082">
    <property type="entry name" value="SduA_C"/>
    <property type="match status" value="1"/>
</dbReference>
<reference evidence="2 3" key="1">
    <citation type="submission" date="2017-05" db="EMBL/GenBank/DDBJ databases">
        <authorList>
            <person name="Varghese N."/>
            <person name="Submissions S."/>
        </authorList>
    </citation>
    <scope>NUCLEOTIDE SEQUENCE [LARGE SCALE GENOMIC DNA]</scope>
    <source>
        <strain evidence="2 3">DSM 28214</strain>
    </source>
</reference>
<comment type="caution">
    <text evidence="2">The sequence shown here is derived from an EMBL/GenBank/DDBJ whole genome shotgun (WGS) entry which is preliminary data.</text>
</comment>
<protein>
    <recommendedName>
        <fullName evidence="1">Shedu protein SduA C-terminal domain-containing protein</fullName>
    </recommendedName>
</protein>
<gene>
    <name evidence="2" type="ORF">SAMN06264346_11512</name>
</gene>
<sequence>MKNRYLRTPKEKLQTKINKLKQDSNIKIKRNRYYVDGLLLLTVLKDQLIYSSFRYKPNNIEKVSEVRNLDSVRIYLNHETIKLLNINILNPPNNINKIYNVFKEVDKLTIRNIIICDYNKIEGANLYINIENYYNIVKIDNEESIEKSQKVFNRFLPFLRSEFNLSANNVLSDRDYSLLLKEIIASGEIDQQDLINLSNNLNVGNSNQVVIERQINRQTKWLIDTIEDILEVDPISVAKAKEVGNNLFGFLKTSITGAEHLMEKILTEYGQYCLFGVPALINTNKYVIRKGRSRSQFDIILINHLGDVEVVELKRSDKHLFKYGGGRGKFYPSEDLAIAIAQTERYIITNFHKENDPYYKIDGKSLSDFLKEKISNTLYIETIRPKGLIIMGSWKKLCPDYESLDIKIRTKLNKQDYISDSIQAYKELTNSLKNITILTYSELLENARTRLELDSVK</sequence>
<evidence type="ECO:0000259" key="1">
    <source>
        <dbReference type="Pfam" id="PF14082"/>
    </source>
</evidence>
<feature type="domain" description="Shedu protein SduA C-terminal" evidence="1">
    <location>
        <begin position="285"/>
        <end position="444"/>
    </location>
</feature>
<dbReference type="RefSeq" id="WP_283423448.1">
    <property type="nucleotide sequence ID" value="NZ_FXTZ01000015.1"/>
</dbReference>
<dbReference type="Proteomes" id="UP001157960">
    <property type="component" value="Unassembled WGS sequence"/>
</dbReference>
<dbReference type="EMBL" id="FXTZ01000015">
    <property type="protein sequence ID" value="SMP32577.1"/>
    <property type="molecule type" value="Genomic_DNA"/>
</dbReference>
<dbReference type="InterPro" id="IPR025359">
    <property type="entry name" value="SduA_C"/>
</dbReference>
<proteinExistence type="predicted"/>
<accession>A0ABY1PES7</accession>
<organism evidence="2 3">
    <name type="scientific">Chryseobacterium profundimaris</name>
    <dbReference type="NCBI Taxonomy" id="1387275"/>
    <lineage>
        <taxon>Bacteria</taxon>
        <taxon>Pseudomonadati</taxon>
        <taxon>Bacteroidota</taxon>
        <taxon>Flavobacteriia</taxon>
        <taxon>Flavobacteriales</taxon>
        <taxon>Weeksellaceae</taxon>
        <taxon>Chryseobacterium group</taxon>
        <taxon>Chryseobacterium</taxon>
    </lineage>
</organism>
<name>A0ABY1PES7_9FLAO</name>